<evidence type="ECO:0000259" key="1">
    <source>
        <dbReference type="Pfam" id="PF03992"/>
    </source>
</evidence>
<proteinExistence type="predicted"/>
<accession>A0A6J7H558</accession>
<dbReference type="SUPFAM" id="SSF54909">
    <property type="entry name" value="Dimeric alpha+beta barrel"/>
    <property type="match status" value="1"/>
</dbReference>
<dbReference type="Pfam" id="PF03992">
    <property type="entry name" value="ABM"/>
    <property type="match status" value="1"/>
</dbReference>
<feature type="domain" description="ABM" evidence="1">
    <location>
        <begin position="25"/>
        <end position="72"/>
    </location>
</feature>
<organism evidence="2">
    <name type="scientific">freshwater metagenome</name>
    <dbReference type="NCBI Taxonomy" id="449393"/>
    <lineage>
        <taxon>unclassified sequences</taxon>
        <taxon>metagenomes</taxon>
        <taxon>ecological metagenomes</taxon>
    </lineage>
</organism>
<dbReference type="InterPro" id="IPR007138">
    <property type="entry name" value="ABM_dom"/>
</dbReference>
<gene>
    <name evidence="2" type="ORF">UFOPK3610_01016</name>
</gene>
<dbReference type="InterPro" id="IPR011008">
    <property type="entry name" value="Dimeric_a/b-barrel"/>
</dbReference>
<sequence>MVPSDVPLSAPGLVVVSRHRVGLDEAKAALAVLARQPGCLSATIARSTDDYDLLVIVTEWDAVRSYRKALSSYEVKMESVQLLATAFDETTAFEVLYRQDATGVIEREGALVEKPQRIPD</sequence>
<evidence type="ECO:0000313" key="2">
    <source>
        <dbReference type="EMBL" id="CAB4914188.1"/>
    </source>
</evidence>
<reference evidence="2" key="1">
    <citation type="submission" date="2020-05" db="EMBL/GenBank/DDBJ databases">
        <authorList>
            <person name="Chiriac C."/>
            <person name="Salcher M."/>
            <person name="Ghai R."/>
            <person name="Kavagutti S V."/>
        </authorList>
    </citation>
    <scope>NUCLEOTIDE SEQUENCE</scope>
</reference>
<dbReference type="EMBL" id="CAFBMR010000035">
    <property type="protein sequence ID" value="CAB4914188.1"/>
    <property type="molecule type" value="Genomic_DNA"/>
</dbReference>
<dbReference type="AlphaFoldDB" id="A0A6J7H558"/>
<dbReference type="Gene3D" id="3.30.70.100">
    <property type="match status" value="1"/>
</dbReference>
<protein>
    <submittedName>
        <fullName evidence="2">Unannotated protein</fullName>
    </submittedName>
</protein>
<name>A0A6J7H558_9ZZZZ</name>